<feature type="region of interest" description="Disordered" evidence="1">
    <location>
        <begin position="137"/>
        <end position="161"/>
    </location>
</feature>
<dbReference type="EMBL" id="CM003612">
    <property type="protein sequence ID" value="KYP58764.1"/>
    <property type="molecule type" value="Genomic_DNA"/>
</dbReference>
<feature type="compositionally biased region" description="Polar residues" evidence="1">
    <location>
        <begin position="51"/>
        <end position="66"/>
    </location>
</feature>
<accession>A0A151SVD3</accession>
<keyword evidence="2" id="KW-1133">Transmembrane helix</keyword>
<reference evidence="3 4" key="1">
    <citation type="journal article" date="2012" name="Nat. Biotechnol.">
        <title>Draft genome sequence of pigeonpea (Cajanus cajan), an orphan legume crop of resource-poor farmers.</title>
        <authorList>
            <person name="Varshney R.K."/>
            <person name="Chen W."/>
            <person name="Li Y."/>
            <person name="Bharti A.K."/>
            <person name="Saxena R.K."/>
            <person name="Schlueter J.A."/>
            <person name="Donoghue M.T."/>
            <person name="Azam S."/>
            <person name="Fan G."/>
            <person name="Whaley A.M."/>
            <person name="Farmer A.D."/>
            <person name="Sheridan J."/>
            <person name="Iwata A."/>
            <person name="Tuteja R."/>
            <person name="Penmetsa R.V."/>
            <person name="Wu W."/>
            <person name="Upadhyaya H.D."/>
            <person name="Yang S.P."/>
            <person name="Shah T."/>
            <person name="Saxena K.B."/>
            <person name="Michael T."/>
            <person name="McCombie W.R."/>
            <person name="Yang B."/>
            <person name="Zhang G."/>
            <person name="Yang H."/>
            <person name="Wang J."/>
            <person name="Spillane C."/>
            <person name="Cook D.R."/>
            <person name="May G.D."/>
            <person name="Xu X."/>
            <person name="Jackson S.A."/>
        </authorList>
    </citation>
    <scope>NUCLEOTIDE SEQUENCE [LARGE SCALE GENOMIC DNA]</scope>
    <source>
        <strain evidence="4">cv. Asha</strain>
    </source>
</reference>
<evidence type="ECO:0000313" key="3">
    <source>
        <dbReference type="EMBL" id="KYP58764.1"/>
    </source>
</evidence>
<dbReference type="OrthoDB" id="771184at2759"/>
<dbReference type="Proteomes" id="UP000075243">
    <property type="component" value="Chromosome 10"/>
</dbReference>
<feature type="region of interest" description="Disordered" evidence="1">
    <location>
        <begin position="46"/>
        <end position="66"/>
    </location>
</feature>
<proteinExistence type="predicted"/>
<keyword evidence="2" id="KW-0812">Transmembrane</keyword>
<feature type="region of interest" description="Disordered" evidence="1">
    <location>
        <begin position="223"/>
        <end position="245"/>
    </location>
</feature>
<feature type="transmembrane region" description="Helical" evidence="2">
    <location>
        <begin position="175"/>
        <end position="208"/>
    </location>
</feature>
<name>A0A151SVD3_CAJCA</name>
<protein>
    <submittedName>
        <fullName evidence="3">Uncharacterized protein</fullName>
    </submittedName>
</protein>
<dbReference type="InterPro" id="IPR040411">
    <property type="entry name" value="At5g23160-like"/>
</dbReference>
<dbReference type="AlphaFoldDB" id="A0A151SVD3"/>
<keyword evidence="2" id="KW-0472">Membrane</keyword>
<dbReference type="PANTHER" id="PTHR34379:SF15">
    <property type="entry name" value="PROTEIN, PUTATIVE-RELATED"/>
    <property type="match status" value="1"/>
</dbReference>
<sequence>MPNASKNNRFLTCFRPVVDIDSMLESRAVADRTSSQRFTCIPVSYKHDTKNSPTKPTFSDQDMPQSSVVLLPHPPKRTFSKVIKAVVFQTVLNTRVRNKNLHGQTQNCIGSKSGYSTCDEKKAFVVTNVQEIKAPEWSPTVSSSNNSSVSESKNKSKSESTKEQVLKQKKFHCGGIYWILVSLAITAFWGKINVIILTSLLLCFLWVWNARWEKGVAKLRNAESKVNKNRRRDHSGRGGGNKERL</sequence>
<dbReference type="Gramene" id="C.cajan_13763.t">
    <property type="protein sequence ID" value="C.cajan_13763.t"/>
    <property type="gene ID" value="C.cajan_13763"/>
</dbReference>
<dbReference type="PANTHER" id="PTHR34379">
    <property type="entry name" value="OS07G0553800 PROTEIN"/>
    <property type="match status" value="1"/>
</dbReference>
<evidence type="ECO:0000256" key="1">
    <source>
        <dbReference type="SAM" id="MobiDB-lite"/>
    </source>
</evidence>
<evidence type="ECO:0000256" key="2">
    <source>
        <dbReference type="SAM" id="Phobius"/>
    </source>
</evidence>
<keyword evidence="4" id="KW-1185">Reference proteome</keyword>
<gene>
    <name evidence="3" type="ORF">KK1_014186</name>
</gene>
<feature type="compositionally biased region" description="Basic and acidic residues" evidence="1">
    <location>
        <begin position="152"/>
        <end position="161"/>
    </location>
</feature>
<evidence type="ECO:0000313" key="4">
    <source>
        <dbReference type="Proteomes" id="UP000075243"/>
    </source>
</evidence>
<dbReference type="OMA" id="AVTIFWG"/>
<feature type="compositionally biased region" description="Low complexity" evidence="1">
    <location>
        <begin position="140"/>
        <end position="151"/>
    </location>
</feature>
<organism evidence="3 4">
    <name type="scientific">Cajanus cajan</name>
    <name type="common">Pigeon pea</name>
    <name type="synonym">Cajanus indicus</name>
    <dbReference type="NCBI Taxonomy" id="3821"/>
    <lineage>
        <taxon>Eukaryota</taxon>
        <taxon>Viridiplantae</taxon>
        <taxon>Streptophyta</taxon>
        <taxon>Embryophyta</taxon>
        <taxon>Tracheophyta</taxon>
        <taxon>Spermatophyta</taxon>
        <taxon>Magnoliopsida</taxon>
        <taxon>eudicotyledons</taxon>
        <taxon>Gunneridae</taxon>
        <taxon>Pentapetalae</taxon>
        <taxon>rosids</taxon>
        <taxon>fabids</taxon>
        <taxon>Fabales</taxon>
        <taxon>Fabaceae</taxon>
        <taxon>Papilionoideae</taxon>
        <taxon>50 kb inversion clade</taxon>
        <taxon>NPAAA clade</taxon>
        <taxon>indigoferoid/millettioid clade</taxon>
        <taxon>Phaseoleae</taxon>
        <taxon>Cajanus</taxon>
    </lineage>
</organism>